<evidence type="ECO:0000313" key="3">
    <source>
        <dbReference type="Proteomes" id="UP000198305"/>
    </source>
</evidence>
<dbReference type="Pfam" id="PF08267">
    <property type="entry name" value="Meth_synt_1"/>
    <property type="match status" value="1"/>
</dbReference>
<dbReference type="OrthoDB" id="244285at2"/>
<name>A0A239AUC1_9PROT</name>
<dbReference type="AlphaFoldDB" id="A0A239AUC1"/>
<dbReference type="Proteomes" id="UP000198305">
    <property type="component" value="Unassembled WGS sequence"/>
</dbReference>
<sequence>MAVAHILGYPSLGERRALKFALEAFWKGDLSTAALQEVGKGLREQHWKKQEQLGFVTIGDFTFYDHVLDHAVMLGAVPERFGLQLPLTEQDYFSLALGSSTQPAMAKAQWFGTASHYIVPELNAETRFSINVHEFLSQLEDAEKLGRPLKPVLLGPVSFLYLSRATGVDKLDLLDNLAEQYALLLRELYYRKVEWLQIDEPIFALDLDDHWLKAFERAYAWFRTTRPKLLLATYFANVARYQGYITYLPFDGIHIDLVHAPQQLAPWLNALPGHWVLSAGIVGGDSAMNNDLQRSFETLRPLVRKLGERLWVAPNCSLRHTPMNQLDTGASGTAAKSWLALADQKLEEVRALTAQLNQEAGTPVCV</sequence>
<dbReference type="GO" id="GO:0008270">
    <property type="term" value="F:zinc ion binding"/>
    <property type="evidence" value="ECO:0007669"/>
    <property type="project" value="InterPro"/>
</dbReference>
<dbReference type="PANTHER" id="PTHR30519">
    <property type="entry name" value="5-METHYLTETRAHYDROPTEROYLTRIGLUTAMATE--HOMOCYSTEINE METHYLTRANSFERASE"/>
    <property type="match status" value="1"/>
</dbReference>
<reference evidence="3" key="1">
    <citation type="submission" date="2017-06" db="EMBL/GenBank/DDBJ databases">
        <authorList>
            <person name="Varghese N."/>
            <person name="Submissions S."/>
        </authorList>
    </citation>
    <scope>NUCLEOTIDE SEQUENCE [LARGE SCALE GENOMIC DNA]</scope>
    <source>
        <strain evidence="3">Ca-68</strain>
    </source>
</reference>
<dbReference type="SUPFAM" id="SSF51726">
    <property type="entry name" value="UROD/MetE-like"/>
    <property type="match status" value="1"/>
</dbReference>
<dbReference type="GO" id="GO:0003871">
    <property type="term" value="F:5-methyltetrahydropteroyltriglutamate-homocysteine S-methyltransferase activity"/>
    <property type="evidence" value="ECO:0007669"/>
    <property type="project" value="InterPro"/>
</dbReference>
<proteinExistence type="predicted"/>
<accession>A0A239AUC1</accession>
<gene>
    <name evidence="2" type="ORF">SAMN05192560_2125</name>
</gene>
<protein>
    <submittedName>
        <fullName evidence="2">5-methyltetrahydropteroyltriglutamate--homocysteine methyltransferase</fullName>
    </submittedName>
</protein>
<dbReference type="InterPro" id="IPR013215">
    <property type="entry name" value="Cbl-indep_Met_Synth_N"/>
</dbReference>
<evidence type="ECO:0000313" key="2">
    <source>
        <dbReference type="EMBL" id="SNR99296.1"/>
    </source>
</evidence>
<dbReference type="GO" id="GO:0032259">
    <property type="term" value="P:methylation"/>
    <property type="evidence" value="ECO:0007669"/>
    <property type="project" value="UniProtKB-KW"/>
</dbReference>
<dbReference type="Gene3D" id="3.20.20.210">
    <property type="match status" value="1"/>
</dbReference>
<keyword evidence="3" id="KW-1185">Reference proteome</keyword>
<evidence type="ECO:0000259" key="1">
    <source>
        <dbReference type="Pfam" id="PF08267"/>
    </source>
</evidence>
<feature type="domain" description="Cobalamin-independent methionine synthase MetE N-terminal" evidence="1">
    <location>
        <begin position="4"/>
        <end position="305"/>
    </location>
</feature>
<keyword evidence="2" id="KW-0808">Transferase</keyword>
<keyword evidence="2" id="KW-0489">Methyltransferase</keyword>
<organism evidence="2 3">
    <name type="scientific">Methylobacillus rhizosphaerae</name>
    <dbReference type="NCBI Taxonomy" id="551994"/>
    <lineage>
        <taxon>Bacteria</taxon>
        <taxon>Pseudomonadati</taxon>
        <taxon>Pseudomonadota</taxon>
        <taxon>Betaproteobacteria</taxon>
        <taxon>Nitrosomonadales</taxon>
        <taxon>Methylophilaceae</taxon>
        <taxon>Methylobacillus</taxon>
    </lineage>
</organism>
<dbReference type="RefSeq" id="WP_089376195.1">
    <property type="nucleotide sequence ID" value="NZ_FZOA01000009.1"/>
</dbReference>
<dbReference type="EMBL" id="FZOA01000009">
    <property type="protein sequence ID" value="SNR99296.1"/>
    <property type="molecule type" value="Genomic_DNA"/>
</dbReference>
<dbReference type="GO" id="GO:0008652">
    <property type="term" value="P:amino acid biosynthetic process"/>
    <property type="evidence" value="ECO:0007669"/>
    <property type="project" value="InterPro"/>
</dbReference>
<dbReference type="InterPro" id="IPR038071">
    <property type="entry name" value="UROD/MetE-like_sf"/>
</dbReference>